<reference evidence="2" key="1">
    <citation type="journal article" date="2020" name="Stud. Mycol.">
        <title>101 Dothideomycetes genomes: a test case for predicting lifestyles and emergence of pathogens.</title>
        <authorList>
            <person name="Haridas S."/>
            <person name="Albert R."/>
            <person name="Binder M."/>
            <person name="Bloem J."/>
            <person name="Labutti K."/>
            <person name="Salamov A."/>
            <person name="Andreopoulos B."/>
            <person name="Baker S."/>
            <person name="Barry K."/>
            <person name="Bills G."/>
            <person name="Bluhm B."/>
            <person name="Cannon C."/>
            <person name="Castanera R."/>
            <person name="Culley D."/>
            <person name="Daum C."/>
            <person name="Ezra D."/>
            <person name="Gonzalez J."/>
            <person name="Henrissat B."/>
            <person name="Kuo A."/>
            <person name="Liang C."/>
            <person name="Lipzen A."/>
            <person name="Lutzoni F."/>
            <person name="Magnuson J."/>
            <person name="Mondo S."/>
            <person name="Nolan M."/>
            <person name="Ohm R."/>
            <person name="Pangilinan J."/>
            <person name="Park H.-J."/>
            <person name="Ramirez L."/>
            <person name="Alfaro M."/>
            <person name="Sun H."/>
            <person name="Tritt A."/>
            <person name="Yoshinaga Y."/>
            <person name="Zwiers L.-H."/>
            <person name="Turgeon B."/>
            <person name="Goodwin S."/>
            <person name="Spatafora J."/>
            <person name="Crous P."/>
            <person name="Grigoriev I."/>
        </authorList>
    </citation>
    <scope>NUCLEOTIDE SEQUENCE</scope>
    <source>
        <strain evidence="2">CBS 121410</strain>
    </source>
</reference>
<feature type="region of interest" description="Disordered" evidence="1">
    <location>
        <begin position="173"/>
        <end position="201"/>
    </location>
</feature>
<evidence type="ECO:0000256" key="1">
    <source>
        <dbReference type="SAM" id="MobiDB-lite"/>
    </source>
</evidence>
<organism evidence="2 3">
    <name type="scientific">Saccharata proteae CBS 121410</name>
    <dbReference type="NCBI Taxonomy" id="1314787"/>
    <lineage>
        <taxon>Eukaryota</taxon>
        <taxon>Fungi</taxon>
        <taxon>Dikarya</taxon>
        <taxon>Ascomycota</taxon>
        <taxon>Pezizomycotina</taxon>
        <taxon>Dothideomycetes</taxon>
        <taxon>Dothideomycetes incertae sedis</taxon>
        <taxon>Botryosphaeriales</taxon>
        <taxon>Saccharataceae</taxon>
        <taxon>Saccharata</taxon>
    </lineage>
</organism>
<evidence type="ECO:0000313" key="2">
    <source>
        <dbReference type="EMBL" id="KAF2083859.1"/>
    </source>
</evidence>
<dbReference type="AlphaFoldDB" id="A0A9P4HLL8"/>
<sequence length="252" mass="28655">MSTFNDQFPPWQSIQLRKSRLAIPHAHHFLEAKPLSFVLRIHASVPFEEAYTGLADRLELSGRDHHIANALELVSNWLCDESDGKWRMIVETVDDVRIAESREACLSQSCNGSILLTSEQEKGRWISGPGLPGYCHSCAFSVHAVFLNRSPSVVVEPKHDCAIGALMETLPRAPMRTPMRADEDSDENSDGRSDELSDEDVYDDSDENFYEIYDRTFCEDLTVVTKYSFTAKMAEDAILRQRKQEYFELMAL</sequence>
<comment type="caution">
    <text evidence="2">The sequence shown here is derived from an EMBL/GenBank/DDBJ whole genome shotgun (WGS) entry which is preliminary data.</text>
</comment>
<accession>A0A9P4HLL8</accession>
<name>A0A9P4HLL8_9PEZI</name>
<gene>
    <name evidence="2" type="ORF">K490DRAFT_60125</name>
</gene>
<dbReference type="OrthoDB" id="20872at2759"/>
<dbReference type="EMBL" id="ML978754">
    <property type="protein sequence ID" value="KAF2083859.1"/>
    <property type="molecule type" value="Genomic_DNA"/>
</dbReference>
<evidence type="ECO:0000313" key="3">
    <source>
        <dbReference type="Proteomes" id="UP000799776"/>
    </source>
</evidence>
<dbReference type="Proteomes" id="UP000799776">
    <property type="component" value="Unassembled WGS sequence"/>
</dbReference>
<protein>
    <submittedName>
        <fullName evidence="2">Uncharacterized protein</fullName>
    </submittedName>
</protein>
<keyword evidence="3" id="KW-1185">Reference proteome</keyword>
<proteinExistence type="predicted"/>